<proteinExistence type="predicted"/>
<dbReference type="HOGENOM" id="CLU_048121_0_0_1"/>
<dbReference type="Proteomes" id="UP000053029">
    <property type="component" value="Unassembled WGS sequence"/>
</dbReference>
<evidence type="ECO:0000256" key="4">
    <source>
        <dbReference type="ARBA" id="ARBA00023098"/>
    </source>
</evidence>
<evidence type="ECO:0000313" key="9">
    <source>
        <dbReference type="Proteomes" id="UP000053029"/>
    </source>
</evidence>
<gene>
    <name evidence="8" type="ORF">Z517_04494</name>
</gene>
<evidence type="ECO:0008006" key="10">
    <source>
        <dbReference type="Google" id="ProtNLM"/>
    </source>
</evidence>
<keyword evidence="4" id="KW-0443">Lipid metabolism</keyword>
<dbReference type="PANTHER" id="PTHR23063:SF60">
    <property type="entry name" value="LYSOPHOSPHATIDIC ACID:OLEOYL-COA ACYLTRANSFERASE 1"/>
    <property type="match status" value="1"/>
</dbReference>
<keyword evidence="2 7" id="KW-0812">Transmembrane</keyword>
<feature type="transmembrane region" description="Helical" evidence="7">
    <location>
        <begin position="67"/>
        <end position="85"/>
    </location>
</feature>
<evidence type="ECO:0000256" key="1">
    <source>
        <dbReference type="ARBA" id="ARBA00022679"/>
    </source>
</evidence>
<keyword evidence="9" id="KW-1185">Reference proteome</keyword>
<evidence type="ECO:0000256" key="3">
    <source>
        <dbReference type="ARBA" id="ARBA00022989"/>
    </source>
</evidence>
<dbReference type="AlphaFoldDB" id="A0A0D2HAA7"/>
<organism evidence="8 9">
    <name type="scientific">Fonsecaea pedrosoi CBS 271.37</name>
    <dbReference type="NCBI Taxonomy" id="1442368"/>
    <lineage>
        <taxon>Eukaryota</taxon>
        <taxon>Fungi</taxon>
        <taxon>Dikarya</taxon>
        <taxon>Ascomycota</taxon>
        <taxon>Pezizomycotina</taxon>
        <taxon>Eurotiomycetes</taxon>
        <taxon>Chaetothyriomycetidae</taxon>
        <taxon>Chaetothyriales</taxon>
        <taxon>Herpotrichiellaceae</taxon>
        <taxon>Fonsecaea</taxon>
    </lineage>
</organism>
<dbReference type="RefSeq" id="XP_013285277.1">
    <property type="nucleotide sequence ID" value="XM_013429823.1"/>
</dbReference>
<sequence length="351" mass="38521">MDQRADLPCAIGSGIAPFLPIPTEPAGFALPFHIFLFICRVPLLLVFALSYFLVLQWMPIGILGRKASLWCILGIPGIWWIDLQIDGVKKGSLAQNKTRIPQEGSVIASSSASPIDPLYLAAIFDPVFAATYPYTRLVEPISLFTAILRTFCHPKLTPPPGANLMDIEKVLRQNPGRVVVVFPECTTTNGRGILPMSPSLLATPPRAKVFPVSLRYSPADVTTPIPHAYLTFLWNLCSKPSHCLRIRIAEAVYNSKKSSDSDFSIPAKVSPSYTANYFDSLVSSDGGASSDADTLVGSGLEDQELSMTKEERAFLDKIAEALARLGRVKRVGLGVREKVEFIAMWTRSRKR</sequence>
<evidence type="ECO:0000256" key="2">
    <source>
        <dbReference type="ARBA" id="ARBA00022692"/>
    </source>
</evidence>
<dbReference type="OrthoDB" id="272512at2759"/>
<dbReference type="STRING" id="1442368.A0A0D2HAA7"/>
<evidence type="ECO:0000256" key="5">
    <source>
        <dbReference type="ARBA" id="ARBA00023136"/>
    </source>
</evidence>
<dbReference type="SUPFAM" id="SSF69593">
    <property type="entry name" value="Glycerol-3-phosphate (1)-acyltransferase"/>
    <property type="match status" value="1"/>
</dbReference>
<protein>
    <recommendedName>
        <fullName evidence="10">Phospholipid/glycerol acyltransferase domain-containing protein</fullName>
    </recommendedName>
</protein>
<name>A0A0D2HAA7_9EURO</name>
<accession>A0A0D2HAA7</accession>
<dbReference type="VEuPathDB" id="FungiDB:Z517_04494"/>
<feature type="transmembrane region" description="Helical" evidence="7">
    <location>
        <begin position="32"/>
        <end position="55"/>
    </location>
</feature>
<dbReference type="GeneID" id="25303984"/>
<keyword evidence="5 7" id="KW-0472">Membrane</keyword>
<keyword evidence="6" id="KW-0012">Acyltransferase</keyword>
<evidence type="ECO:0000313" key="8">
    <source>
        <dbReference type="EMBL" id="KIW81469.1"/>
    </source>
</evidence>
<keyword evidence="3 7" id="KW-1133">Transmembrane helix</keyword>
<dbReference type="EMBL" id="KN846971">
    <property type="protein sequence ID" value="KIW81469.1"/>
    <property type="molecule type" value="Genomic_DNA"/>
</dbReference>
<keyword evidence="1" id="KW-0808">Transferase</keyword>
<reference evidence="8 9" key="1">
    <citation type="submission" date="2015-01" db="EMBL/GenBank/DDBJ databases">
        <title>The Genome Sequence of Fonsecaea pedrosoi CBS 271.37.</title>
        <authorList>
            <consortium name="The Broad Institute Genomics Platform"/>
            <person name="Cuomo C."/>
            <person name="de Hoog S."/>
            <person name="Gorbushina A."/>
            <person name="Stielow B."/>
            <person name="Teixiera M."/>
            <person name="Abouelleil A."/>
            <person name="Chapman S.B."/>
            <person name="Priest M."/>
            <person name="Young S.K."/>
            <person name="Wortman J."/>
            <person name="Nusbaum C."/>
            <person name="Birren B."/>
        </authorList>
    </citation>
    <scope>NUCLEOTIDE SEQUENCE [LARGE SCALE GENOMIC DNA]</scope>
    <source>
        <strain evidence="8 9">CBS 271.37</strain>
    </source>
</reference>
<dbReference type="GO" id="GO:0016746">
    <property type="term" value="F:acyltransferase activity"/>
    <property type="evidence" value="ECO:0007669"/>
    <property type="project" value="UniProtKB-KW"/>
</dbReference>
<evidence type="ECO:0000256" key="6">
    <source>
        <dbReference type="ARBA" id="ARBA00023315"/>
    </source>
</evidence>
<dbReference type="GO" id="GO:0006629">
    <property type="term" value="P:lipid metabolic process"/>
    <property type="evidence" value="ECO:0007669"/>
    <property type="project" value="UniProtKB-KW"/>
</dbReference>
<evidence type="ECO:0000256" key="7">
    <source>
        <dbReference type="SAM" id="Phobius"/>
    </source>
</evidence>
<dbReference type="PANTHER" id="PTHR23063">
    <property type="entry name" value="PHOSPHOLIPID ACYLTRANSFERASE"/>
    <property type="match status" value="1"/>
</dbReference>